<keyword evidence="4" id="KW-0997">Cell inner membrane</keyword>
<comment type="subcellular location">
    <subcellularLocation>
        <location evidence="1">Cell inner membrane</location>
        <topology evidence="1">Multi-pass membrane protein</topology>
    </subcellularLocation>
    <subcellularLocation>
        <location evidence="9">Cell membrane</location>
        <topology evidence="9">Multi-pass membrane protein</topology>
    </subcellularLocation>
</comment>
<dbReference type="RefSeq" id="WP_013365038.1">
    <property type="nucleotide sequence ID" value="NC_014618.1"/>
</dbReference>
<dbReference type="GO" id="GO:0032259">
    <property type="term" value="P:methylation"/>
    <property type="evidence" value="ECO:0007669"/>
    <property type="project" value="UniProtKB-KW"/>
</dbReference>
<evidence type="ECO:0000313" key="13">
    <source>
        <dbReference type="EMBL" id="ADO47286.1"/>
    </source>
</evidence>
<dbReference type="eggNOG" id="COG1989">
    <property type="taxonomic scope" value="Bacteria"/>
</dbReference>
<dbReference type="Gene3D" id="1.20.120.1220">
    <property type="match status" value="1"/>
</dbReference>
<dbReference type="GO" id="GO:0008168">
    <property type="term" value="F:methyltransferase activity"/>
    <property type="evidence" value="ECO:0007669"/>
    <property type="project" value="UniProtKB-KW"/>
</dbReference>
<gene>
    <name evidence="13" type="ordered locus">Entcl_1014</name>
</gene>
<reference evidence="13 14" key="2">
    <citation type="journal article" date="2011" name="Stand. Genomic Sci.">
        <title>Complete genome sequence of 'Enterobacter lignolyticus' SCF1.</title>
        <authorList>
            <person name="Deangelis K.M."/>
            <person name="D'Haeseleer P."/>
            <person name="Chivian D."/>
            <person name="Fortney J.L."/>
            <person name="Khudyakov J."/>
            <person name="Simmons B."/>
            <person name="Woo H."/>
            <person name="Arkin A.P."/>
            <person name="Davenport K.W."/>
            <person name="Goodwin L."/>
            <person name="Chen A."/>
            <person name="Ivanova N."/>
            <person name="Kyrpides N.C."/>
            <person name="Mavromatis K."/>
            <person name="Woyke T."/>
            <person name="Hazen T.C."/>
        </authorList>
    </citation>
    <scope>NUCLEOTIDE SEQUENCE [LARGE SCALE GENOMIC DNA]</scope>
    <source>
        <strain evidence="13 14">SCF1</strain>
    </source>
</reference>
<organism evidence="13 14">
    <name type="scientific">Enterobacter lignolyticus (strain SCF1)</name>
    <dbReference type="NCBI Taxonomy" id="701347"/>
    <lineage>
        <taxon>Bacteria</taxon>
        <taxon>Pseudomonadati</taxon>
        <taxon>Pseudomonadota</taxon>
        <taxon>Gammaproteobacteria</taxon>
        <taxon>Enterobacterales</taxon>
        <taxon>Enterobacteriaceae</taxon>
        <taxon>Pluralibacter</taxon>
    </lineage>
</organism>
<evidence type="ECO:0000256" key="5">
    <source>
        <dbReference type="ARBA" id="ARBA00022692"/>
    </source>
</evidence>
<keyword evidence="9" id="KW-0489">Methyltransferase</keyword>
<keyword evidence="6 10" id="KW-1133">Transmembrane helix</keyword>
<keyword evidence="9" id="KW-0511">Multifunctional enzyme</keyword>
<feature type="domain" description="Prepilin type IV endopeptidase peptidase" evidence="11">
    <location>
        <begin position="119"/>
        <end position="228"/>
    </location>
</feature>
<comment type="catalytic activity">
    <reaction evidence="9">
        <text>Typically cleaves a -Gly-|-Phe- bond to release an N-terminal, basic peptide of 5-8 residues from type IV prepilin, and then N-methylates the new N-terminal amino group, the methyl donor being S-adenosyl-L-methionine.</text>
        <dbReference type="EC" id="3.4.23.43"/>
    </reaction>
</comment>
<dbReference type="GO" id="GO:0005886">
    <property type="term" value="C:plasma membrane"/>
    <property type="evidence" value="ECO:0007669"/>
    <property type="project" value="UniProtKB-SubCell"/>
</dbReference>
<dbReference type="Proteomes" id="UP000006872">
    <property type="component" value="Chromosome"/>
</dbReference>
<evidence type="ECO:0000259" key="11">
    <source>
        <dbReference type="Pfam" id="PF01478"/>
    </source>
</evidence>
<keyword evidence="9" id="KW-0808">Transferase</keyword>
<name>E3G6G3_ENTLS</name>
<feature type="transmembrane region" description="Helical" evidence="10">
    <location>
        <begin position="112"/>
        <end position="131"/>
    </location>
</feature>
<evidence type="ECO:0000256" key="1">
    <source>
        <dbReference type="ARBA" id="ARBA00004429"/>
    </source>
</evidence>
<dbReference type="InterPro" id="IPR014032">
    <property type="entry name" value="Peptidase_A24A_bac"/>
</dbReference>
<dbReference type="Pfam" id="PF01478">
    <property type="entry name" value="Peptidase_A24"/>
    <property type="match status" value="1"/>
</dbReference>
<dbReference type="InterPro" id="IPR000045">
    <property type="entry name" value="Prepilin_IV_endopep_pep"/>
</dbReference>
<dbReference type="Pfam" id="PF06750">
    <property type="entry name" value="A24_N_bact"/>
    <property type="match status" value="1"/>
</dbReference>
<dbReference type="PANTHER" id="PTHR30487">
    <property type="entry name" value="TYPE 4 PREPILIN-LIKE PROTEINS LEADER PEPTIDE-PROCESSING ENZYME"/>
    <property type="match status" value="1"/>
</dbReference>
<evidence type="ECO:0000259" key="12">
    <source>
        <dbReference type="Pfam" id="PF06750"/>
    </source>
</evidence>
<dbReference type="EC" id="3.4.23.43" evidence="9"/>
<feature type="transmembrane region" description="Helical" evidence="10">
    <location>
        <begin position="167"/>
        <end position="187"/>
    </location>
</feature>
<dbReference type="AlphaFoldDB" id="E3G6G3"/>
<keyword evidence="9 13" id="KW-0378">Hydrolase</keyword>
<dbReference type="KEGG" id="esc:Entcl_1014"/>
<proteinExistence type="inferred from homology"/>
<evidence type="ECO:0000256" key="2">
    <source>
        <dbReference type="ARBA" id="ARBA00005801"/>
    </source>
</evidence>
<accession>E3G6G3</accession>
<feature type="transmembrane region" description="Helical" evidence="10">
    <location>
        <begin position="143"/>
        <end position="161"/>
    </location>
</feature>
<comment type="similarity">
    <text evidence="2 8">Belongs to the peptidase A24 family.</text>
</comment>
<evidence type="ECO:0000256" key="8">
    <source>
        <dbReference type="RuleBase" id="RU003793"/>
    </source>
</evidence>
<dbReference type="EC" id="2.1.1.-" evidence="9"/>
<feature type="transmembrane region" description="Helical" evidence="10">
    <location>
        <begin position="6"/>
        <end position="26"/>
    </location>
</feature>
<feature type="transmembrane region" description="Helical" evidence="10">
    <location>
        <begin position="251"/>
        <end position="271"/>
    </location>
</feature>
<comment type="function">
    <text evidence="9">Plays an essential role in type IV pili and type II pseudopili formation by proteolytically removing the leader sequence from substrate proteins and subsequently monomethylating the alpha-amino group of the newly exposed N-terminal phenylalanine.</text>
</comment>
<dbReference type="GO" id="GO:0006465">
    <property type="term" value="P:signal peptide processing"/>
    <property type="evidence" value="ECO:0007669"/>
    <property type="project" value="TreeGrafter"/>
</dbReference>
<evidence type="ECO:0000256" key="10">
    <source>
        <dbReference type="SAM" id="Phobius"/>
    </source>
</evidence>
<feature type="transmembrane region" description="Helical" evidence="10">
    <location>
        <begin position="86"/>
        <end position="106"/>
    </location>
</feature>
<protein>
    <recommendedName>
        <fullName evidence="9">Prepilin leader peptidase/N-methyltransferase</fullName>
        <ecNumber evidence="9">2.1.1.-</ecNumber>
        <ecNumber evidence="9">3.4.23.43</ecNumber>
    </recommendedName>
</protein>
<evidence type="ECO:0000256" key="4">
    <source>
        <dbReference type="ARBA" id="ARBA00022519"/>
    </source>
</evidence>
<evidence type="ECO:0000256" key="6">
    <source>
        <dbReference type="ARBA" id="ARBA00022989"/>
    </source>
</evidence>
<keyword evidence="14" id="KW-1185">Reference proteome</keyword>
<dbReference type="PRINTS" id="PR00864">
    <property type="entry name" value="PREPILNPTASE"/>
</dbReference>
<dbReference type="STRING" id="701347.Entcl_1014"/>
<evidence type="ECO:0000256" key="9">
    <source>
        <dbReference type="RuleBase" id="RU003794"/>
    </source>
</evidence>
<dbReference type="EMBL" id="CP002272">
    <property type="protein sequence ID" value="ADO47286.1"/>
    <property type="molecule type" value="Genomic_DNA"/>
</dbReference>
<sequence>MLIESGILLFFLVTGLCIGSFLNVVIYRIPVALLAPGSEVFNIAWPPSHCCSCKSAIQKRDNIPVISWVLLKGRCRFCGSAISSRYPLMEVTTGVVFSLIGVWMVAFCGQNLLSTLPVLFLFAVLLCLVAIDVDHLLLPDSLVFTLLWGGLVFAVGGLTPVSLRDAVLGAVITWLFLSAVVLIFSVVRKKEGMGAGDIKLYGALGGWLGWQQMPALLVLSSVLGMLMFMLLKKRRVSDIDTDGHIYQVIPFGPAIATGGFSLYLIMLIRTLSS</sequence>
<dbReference type="PANTHER" id="PTHR30487:SF0">
    <property type="entry name" value="PREPILIN LEADER PEPTIDASE_N-METHYLTRANSFERASE-RELATED"/>
    <property type="match status" value="1"/>
</dbReference>
<dbReference type="GO" id="GO:0004190">
    <property type="term" value="F:aspartic-type endopeptidase activity"/>
    <property type="evidence" value="ECO:0007669"/>
    <property type="project" value="UniProtKB-EC"/>
</dbReference>
<evidence type="ECO:0000313" key="14">
    <source>
        <dbReference type="Proteomes" id="UP000006872"/>
    </source>
</evidence>
<feature type="transmembrane region" description="Helical" evidence="10">
    <location>
        <begin position="208"/>
        <end position="231"/>
    </location>
</feature>
<dbReference type="InterPro" id="IPR050882">
    <property type="entry name" value="Prepilin_peptidase/N-MTase"/>
</dbReference>
<evidence type="ECO:0000256" key="7">
    <source>
        <dbReference type="ARBA" id="ARBA00023136"/>
    </source>
</evidence>
<reference evidence="14" key="1">
    <citation type="submission" date="2010-10" db="EMBL/GenBank/DDBJ databases">
        <title>Complete sequence of Enterobacter cloacae SCF1.</title>
        <authorList>
            <consortium name="US DOE Joint Genome Institute"/>
            <person name="Lucas S."/>
            <person name="Copeland A."/>
            <person name="Lapidus A."/>
            <person name="Cheng J.-F."/>
            <person name="Bruce D."/>
            <person name="Goodwin L."/>
            <person name="Pitluck S."/>
            <person name="Davenport K."/>
            <person name="Detter J.C."/>
            <person name="Han C."/>
            <person name="Tapia R."/>
            <person name="Land M."/>
            <person name="Hauser L."/>
            <person name="Chang Y.-J."/>
            <person name="Jeffries C."/>
            <person name="Kyrpides N."/>
            <person name="Ivanova N."/>
            <person name="Mikhailova N."/>
            <person name="DeAngelis K."/>
            <person name="Arkin A.P."/>
            <person name="Chivian D."/>
            <person name="Edwards B."/>
            <person name="Woo H."/>
            <person name="Hazen T.C."/>
            <person name="Woyke T."/>
        </authorList>
    </citation>
    <scope>NUCLEOTIDE SEQUENCE [LARGE SCALE GENOMIC DNA]</scope>
    <source>
        <strain evidence="14">SCF1</strain>
    </source>
</reference>
<keyword evidence="9" id="KW-0645">Protease</keyword>
<feature type="domain" description="Prepilin peptidase A24 N-terminal" evidence="12">
    <location>
        <begin position="13"/>
        <end position="100"/>
    </location>
</feature>
<evidence type="ECO:0000256" key="3">
    <source>
        <dbReference type="ARBA" id="ARBA00022475"/>
    </source>
</evidence>
<dbReference type="HOGENOM" id="CLU_057101_0_0_6"/>
<dbReference type="InterPro" id="IPR010627">
    <property type="entry name" value="Prepilin_pept_A24_N"/>
</dbReference>
<keyword evidence="7 10" id="KW-0472">Membrane</keyword>
<keyword evidence="5 9" id="KW-0812">Transmembrane</keyword>
<keyword evidence="3" id="KW-1003">Cell membrane</keyword>